<evidence type="ECO:0000259" key="6">
    <source>
        <dbReference type="PROSITE" id="PS51698"/>
    </source>
</evidence>
<evidence type="ECO:0000313" key="8">
    <source>
        <dbReference type="Proteomes" id="UP001472677"/>
    </source>
</evidence>
<dbReference type="PANTHER" id="PTHR22849">
    <property type="entry name" value="WDSAM1 PROTEIN"/>
    <property type="match status" value="1"/>
</dbReference>
<dbReference type="SUPFAM" id="SSF48371">
    <property type="entry name" value="ARM repeat"/>
    <property type="match status" value="1"/>
</dbReference>
<dbReference type="EC" id="2.3.2.27" evidence="5"/>
<dbReference type="PANTHER" id="PTHR22849:SF163">
    <property type="entry name" value="U-BOX DOMAIN-CONTAINING PROTEIN"/>
    <property type="match status" value="1"/>
</dbReference>
<keyword evidence="8" id="KW-1185">Reference proteome</keyword>
<sequence length="409" mass="45173">MVKEELRITVPSVFRCPISLDLMKSPVSLSTGVTYDRSSIQQWLESGHDTCPATMQVLQSKDFIPNLTLHRLIDLWIQSSTLRPAADSPRLLPATSPAISGVRANLLMEKIESQCCVESLSKVSEFVSYCEENRRFVVRFDGFVEVIAGVLTRKCVEIEALEMAVGILYLILSENGVKERLNKLILKSNRESSFLSAIVFILQNGSPDSKVKSVRVLDSLALDSESKRRISDSQDLISVLLQLLQTNDDDNGQSLNDAVTSILTTISVTRSIKSRLIENGVVQILSNSMTEKSLKLLATLSSCSEGRSAISSNPKCAAAVVEKLLKVSKSATEDAVAVLWSLCCLNKEERVKETVVKGNGVTKILVIMQREGEGRVRMMCRELVKALRASCKDWSLGSYETKTTHIRPC</sequence>
<evidence type="ECO:0000256" key="4">
    <source>
        <dbReference type="ARBA" id="ARBA00022786"/>
    </source>
</evidence>
<keyword evidence="4 5" id="KW-0833">Ubl conjugation pathway</keyword>
<comment type="function">
    <text evidence="5">Functions as an E3 ubiquitin ligase.</text>
</comment>
<dbReference type="InterPro" id="IPR003613">
    <property type="entry name" value="Ubox_domain"/>
</dbReference>
<protein>
    <recommendedName>
        <fullName evidence="5 6">U-box domain-containing protein</fullName>
        <ecNumber evidence="5">2.3.2.27</ecNumber>
    </recommendedName>
    <alternativeName>
        <fullName evidence="5">RING-type E3 ubiquitin transferase PUB</fullName>
    </alternativeName>
</protein>
<dbReference type="EMBL" id="JBBPBM010000021">
    <property type="protein sequence ID" value="KAK8548969.1"/>
    <property type="molecule type" value="Genomic_DNA"/>
</dbReference>
<comment type="pathway">
    <text evidence="2 5">Protein modification; protein ubiquitination.</text>
</comment>
<dbReference type="InterPro" id="IPR058678">
    <property type="entry name" value="ARM_PUB"/>
</dbReference>
<dbReference type="Pfam" id="PF25598">
    <property type="entry name" value="ARM_PUB"/>
    <property type="match status" value="1"/>
</dbReference>
<dbReference type="SUPFAM" id="SSF57850">
    <property type="entry name" value="RING/U-box"/>
    <property type="match status" value="1"/>
</dbReference>
<gene>
    <name evidence="7" type="ORF">V6N12_061870</name>
</gene>
<evidence type="ECO:0000256" key="2">
    <source>
        <dbReference type="ARBA" id="ARBA00004906"/>
    </source>
</evidence>
<dbReference type="InterPro" id="IPR013083">
    <property type="entry name" value="Znf_RING/FYVE/PHD"/>
</dbReference>
<accession>A0ABR2DYB0</accession>
<dbReference type="Gene3D" id="1.25.10.10">
    <property type="entry name" value="Leucine-rich Repeat Variant"/>
    <property type="match status" value="1"/>
</dbReference>
<evidence type="ECO:0000256" key="5">
    <source>
        <dbReference type="RuleBase" id="RU369093"/>
    </source>
</evidence>
<comment type="catalytic activity">
    <reaction evidence="1 5">
        <text>S-ubiquitinyl-[E2 ubiquitin-conjugating enzyme]-L-cysteine + [acceptor protein]-L-lysine = [E2 ubiquitin-conjugating enzyme]-L-cysteine + N(6)-ubiquitinyl-[acceptor protein]-L-lysine.</text>
        <dbReference type="EC" id="2.3.2.27"/>
    </reaction>
</comment>
<dbReference type="InterPro" id="IPR011989">
    <property type="entry name" value="ARM-like"/>
</dbReference>
<evidence type="ECO:0000256" key="3">
    <source>
        <dbReference type="ARBA" id="ARBA00022679"/>
    </source>
</evidence>
<organism evidence="7 8">
    <name type="scientific">Hibiscus sabdariffa</name>
    <name type="common">roselle</name>
    <dbReference type="NCBI Taxonomy" id="183260"/>
    <lineage>
        <taxon>Eukaryota</taxon>
        <taxon>Viridiplantae</taxon>
        <taxon>Streptophyta</taxon>
        <taxon>Embryophyta</taxon>
        <taxon>Tracheophyta</taxon>
        <taxon>Spermatophyta</taxon>
        <taxon>Magnoliopsida</taxon>
        <taxon>eudicotyledons</taxon>
        <taxon>Gunneridae</taxon>
        <taxon>Pentapetalae</taxon>
        <taxon>rosids</taxon>
        <taxon>malvids</taxon>
        <taxon>Malvales</taxon>
        <taxon>Malvaceae</taxon>
        <taxon>Malvoideae</taxon>
        <taxon>Hibiscus</taxon>
    </lineage>
</organism>
<reference evidence="7 8" key="1">
    <citation type="journal article" date="2024" name="G3 (Bethesda)">
        <title>Genome assembly of Hibiscus sabdariffa L. provides insights into metabolisms of medicinal natural products.</title>
        <authorList>
            <person name="Kim T."/>
        </authorList>
    </citation>
    <scope>NUCLEOTIDE SEQUENCE [LARGE SCALE GENOMIC DNA]</scope>
    <source>
        <strain evidence="7">TK-2024</strain>
        <tissue evidence="7">Old leaves</tissue>
    </source>
</reference>
<dbReference type="InterPro" id="IPR045210">
    <property type="entry name" value="RING-Ubox_PUB"/>
</dbReference>
<dbReference type="PROSITE" id="PS51698">
    <property type="entry name" value="U_BOX"/>
    <property type="match status" value="1"/>
</dbReference>
<comment type="caution">
    <text evidence="7">The sequence shown here is derived from an EMBL/GenBank/DDBJ whole genome shotgun (WGS) entry which is preliminary data.</text>
</comment>
<dbReference type="Gene3D" id="3.30.40.10">
    <property type="entry name" value="Zinc/RING finger domain, C3HC4 (zinc finger)"/>
    <property type="match status" value="1"/>
</dbReference>
<feature type="domain" description="U-box" evidence="6">
    <location>
        <begin position="9"/>
        <end position="83"/>
    </location>
</feature>
<evidence type="ECO:0000313" key="7">
    <source>
        <dbReference type="EMBL" id="KAK8548969.1"/>
    </source>
</evidence>
<proteinExistence type="predicted"/>
<evidence type="ECO:0000256" key="1">
    <source>
        <dbReference type="ARBA" id="ARBA00000900"/>
    </source>
</evidence>
<dbReference type="CDD" id="cd16664">
    <property type="entry name" value="RING-Ubox_PUB"/>
    <property type="match status" value="1"/>
</dbReference>
<dbReference type="SMART" id="SM00504">
    <property type="entry name" value="Ubox"/>
    <property type="match status" value="1"/>
</dbReference>
<dbReference type="Proteomes" id="UP001472677">
    <property type="component" value="Unassembled WGS sequence"/>
</dbReference>
<dbReference type="Pfam" id="PF04564">
    <property type="entry name" value="U-box"/>
    <property type="match status" value="1"/>
</dbReference>
<dbReference type="InterPro" id="IPR045185">
    <property type="entry name" value="PUB22/23/24-like"/>
</dbReference>
<dbReference type="InterPro" id="IPR016024">
    <property type="entry name" value="ARM-type_fold"/>
</dbReference>
<keyword evidence="3 5" id="KW-0808">Transferase</keyword>
<name>A0ABR2DYB0_9ROSI</name>